<dbReference type="PANTHER" id="PTHR22907">
    <property type="entry name" value="GH04558P"/>
    <property type="match status" value="1"/>
</dbReference>
<keyword evidence="1" id="KW-0193">Cuticle</keyword>
<dbReference type="InterPro" id="IPR042235">
    <property type="entry name" value="ZP-C_dom"/>
</dbReference>
<dbReference type="SMART" id="SM00241">
    <property type="entry name" value="ZP"/>
    <property type="match status" value="1"/>
</dbReference>
<dbReference type="OrthoDB" id="6139674at2759"/>
<sequence>MNVCCESERAAVKMMAINAQGTKGQTTPAAVTTTTTSSVASSTTTLQSTSKREALRMTEIGLLDCLAFVSSAAVLAFGVKLNAINAQGTKGQTTPAAVTTTTTSSVASSTTTLQSTSSTEPNVIEDIRIECNSNDIRVKIETNARFNGLIYPKGLSRNSTCMSQYDNRIDPDVEYVIPLWSCNTMSSAMPDGGIEYFNTIVVQPHRKLVTSHGRGYHIRCKYQTQEKTVQSDFNVKQLEGTTPIIATAALPACRMLIYFGGENRVAENVRIGDPLTLEIELDPQEIYGFKVSSCWVRDGMNQGEQRLIDEFGCPEDEEIMGPFVYEPNKRVARVQFQAHKFPYTPSVYYTCNIKLCVKGAGGCDDVPPDCGRDYQSVLRRRRRKRQLTRVEEEERKQRTIQVYSGLYVSEEEDYGTGTDVDFPDVEKVEEAGLHEGKFCMRKETFWWIIVICGLLLMFAVLITTLILIQRRRRGKHTSTTGSSIYSGPYSNAAYSHSSS</sequence>
<dbReference type="InterPro" id="IPR055355">
    <property type="entry name" value="ZP-C"/>
</dbReference>
<reference evidence="6" key="1">
    <citation type="submission" date="2020-11" db="EMBL/GenBank/DDBJ databases">
        <authorList>
            <person name="Tran Van P."/>
        </authorList>
    </citation>
    <scope>NUCLEOTIDE SEQUENCE</scope>
</reference>
<dbReference type="Pfam" id="PF00100">
    <property type="entry name" value="Zona_pellucida"/>
    <property type="match status" value="1"/>
</dbReference>
<evidence type="ECO:0000256" key="1">
    <source>
        <dbReference type="ARBA" id="ARBA00022460"/>
    </source>
</evidence>
<gene>
    <name evidence="6" type="ORF">NMOB1V02_LOCUS2904</name>
</gene>
<feature type="transmembrane region" description="Helical" evidence="4">
    <location>
        <begin position="445"/>
        <end position="468"/>
    </location>
</feature>
<keyword evidence="2" id="KW-0732">Signal</keyword>
<keyword evidence="4" id="KW-0812">Transmembrane</keyword>
<dbReference type="Pfam" id="PF25057">
    <property type="entry name" value="CUT_N"/>
    <property type="match status" value="1"/>
</dbReference>
<dbReference type="EMBL" id="OA882393">
    <property type="protein sequence ID" value="CAD7275101.1"/>
    <property type="molecule type" value="Genomic_DNA"/>
</dbReference>
<evidence type="ECO:0000256" key="2">
    <source>
        <dbReference type="ARBA" id="ARBA00022729"/>
    </source>
</evidence>
<evidence type="ECO:0000256" key="4">
    <source>
        <dbReference type="SAM" id="Phobius"/>
    </source>
</evidence>
<organism evidence="6">
    <name type="scientific">Notodromas monacha</name>
    <dbReference type="NCBI Taxonomy" id="399045"/>
    <lineage>
        <taxon>Eukaryota</taxon>
        <taxon>Metazoa</taxon>
        <taxon>Ecdysozoa</taxon>
        <taxon>Arthropoda</taxon>
        <taxon>Crustacea</taxon>
        <taxon>Oligostraca</taxon>
        <taxon>Ostracoda</taxon>
        <taxon>Podocopa</taxon>
        <taxon>Podocopida</taxon>
        <taxon>Cypridocopina</taxon>
        <taxon>Cypridoidea</taxon>
        <taxon>Cyprididae</taxon>
        <taxon>Notodromas</taxon>
    </lineage>
</organism>
<keyword evidence="4" id="KW-1133">Transmembrane helix</keyword>
<accession>A0A7R9BGX1</accession>
<dbReference type="Gene3D" id="2.60.40.4100">
    <property type="entry name" value="Zona pellucida, ZP-C domain"/>
    <property type="match status" value="1"/>
</dbReference>
<keyword evidence="3" id="KW-1015">Disulfide bond</keyword>
<dbReference type="InterPro" id="IPR001507">
    <property type="entry name" value="ZP_dom"/>
</dbReference>
<dbReference type="GO" id="GO:0042302">
    <property type="term" value="F:structural constituent of cuticle"/>
    <property type="evidence" value="ECO:0007669"/>
    <property type="project" value="UniProtKB-KW"/>
</dbReference>
<keyword evidence="4" id="KW-0472">Membrane</keyword>
<evidence type="ECO:0000256" key="3">
    <source>
        <dbReference type="ARBA" id="ARBA00023157"/>
    </source>
</evidence>
<dbReference type="PROSITE" id="PS51034">
    <property type="entry name" value="ZP_2"/>
    <property type="match status" value="1"/>
</dbReference>
<dbReference type="Proteomes" id="UP000678499">
    <property type="component" value="Unassembled WGS sequence"/>
</dbReference>
<dbReference type="EMBL" id="CAJPEX010000356">
    <property type="protein sequence ID" value="CAG0915253.1"/>
    <property type="molecule type" value="Genomic_DNA"/>
</dbReference>
<dbReference type="InterPro" id="IPR056953">
    <property type="entry name" value="CUT_N"/>
</dbReference>
<dbReference type="InterPro" id="IPR051962">
    <property type="entry name" value="Cuticlin"/>
</dbReference>
<keyword evidence="7" id="KW-1185">Reference proteome</keyword>
<evidence type="ECO:0000313" key="7">
    <source>
        <dbReference type="Proteomes" id="UP000678499"/>
    </source>
</evidence>
<dbReference type="AlphaFoldDB" id="A0A7R9BGX1"/>
<evidence type="ECO:0000313" key="6">
    <source>
        <dbReference type="EMBL" id="CAD7275101.1"/>
    </source>
</evidence>
<feature type="domain" description="ZP" evidence="5">
    <location>
        <begin position="130"/>
        <end position="370"/>
    </location>
</feature>
<name>A0A7R9BGX1_9CRUS</name>
<dbReference type="PANTHER" id="PTHR22907:SF54">
    <property type="entry name" value="GH04558P"/>
    <property type="match status" value="1"/>
</dbReference>
<proteinExistence type="predicted"/>
<protein>
    <recommendedName>
        <fullName evidence="5">ZP domain-containing protein</fullName>
    </recommendedName>
</protein>
<evidence type="ECO:0000259" key="5">
    <source>
        <dbReference type="PROSITE" id="PS51034"/>
    </source>
</evidence>